<evidence type="ECO:0000313" key="2">
    <source>
        <dbReference type="EMBL" id="CAB3629161.1"/>
    </source>
</evidence>
<keyword evidence="3" id="KW-1185">Reference proteome</keyword>
<dbReference type="SUPFAM" id="SSF54593">
    <property type="entry name" value="Glyoxalase/Bleomycin resistance protein/Dihydroxybiphenyl dioxygenase"/>
    <property type="match status" value="1"/>
</dbReference>
<organism evidence="2 3">
    <name type="scientific">Achromobacter pestifer</name>
    <dbReference type="NCBI Taxonomy" id="1353889"/>
    <lineage>
        <taxon>Bacteria</taxon>
        <taxon>Pseudomonadati</taxon>
        <taxon>Pseudomonadota</taxon>
        <taxon>Betaproteobacteria</taxon>
        <taxon>Burkholderiales</taxon>
        <taxon>Alcaligenaceae</taxon>
        <taxon>Achromobacter</taxon>
    </lineage>
</organism>
<evidence type="ECO:0000313" key="3">
    <source>
        <dbReference type="Proteomes" id="UP000494108"/>
    </source>
</evidence>
<dbReference type="EMBL" id="CADIJX010000001">
    <property type="protein sequence ID" value="CAB3629161.1"/>
    <property type="molecule type" value="Genomic_DNA"/>
</dbReference>
<dbReference type="Gene3D" id="3.10.180.10">
    <property type="entry name" value="2,3-Dihydroxybiphenyl 1,2-Dioxygenase, domain 1"/>
    <property type="match status" value="1"/>
</dbReference>
<dbReference type="Proteomes" id="UP000494108">
    <property type="component" value="Unassembled WGS sequence"/>
</dbReference>
<dbReference type="Pfam" id="PF00903">
    <property type="entry name" value="Glyoxalase"/>
    <property type="match status" value="1"/>
</dbReference>
<dbReference type="InterPro" id="IPR004360">
    <property type="entry name" value="Glyas_Fos-R_dOase_dom"/>
</dbReference>
<feature type="domain" description="Glyoxalase/fosfomycin resistance/dioxygenase" evidence="1">
    <location>
        <begin position="15"/>
        <end position="114"/>
    </location>
</feature>
<sequence>MTSFLSIDSVQLPFLTRRAEAVRDFYHRVIGLEEVAGADGQRLHFALGGATLSLSPVVEISRDVKPDYLTLKTLAYDELLARLRQAGHYPVCSLPDALPRVMYVKDPSGNQLAFLG</sequence>
<dbReference type="AlphaFoldDB" id="A0A6S6YQD7"/>
<dbReference type="InterPro" id="IPR029068">
    <property type="entry name" value="Glyas_Bleomycin-R_OHBP_Dase"/>
</dbReference>
<accession>A0A6S6YQD7</accession>
<dbReference type="RefSeq" id="WP_175173141.1">
    <property type="nucleotide sequence ID" value="NZ_CADIJX010000001.1"/>
</dbReference>
<protein>
    <recommendedName>
        <fullName evidence="1">Glyoxalase/fosfomycin resistance/dioxygenase domain-containing protein</fullName>
    </recommendedName>
</protein>
<evidence type="ECO:0000259" key="1">
    <source>
        <dbReference type="Pfam" id="PF00903"/>
    </source>
</evidence>
<reference evidence="2 3" key="1">
    <citation type="submission" date="2020-04" db="EMBL/GenBank/DDBJ databases">
        <authorList>
            <person name="De Canck E."/>
        </authorList>
    </citation>
    <scope>NUCLEOTIDE SEQUENCE [LARGE SCALE GENOMIC DNA]</scope>
    <source>
        <strain evidence="2 3">LMG 3431</strain>
    </source>
</reference>
<proteinExistence type="predicted"/>
<gene>
    <name evidence="2" type="ORF">LMG3431_00831</name>
</gene>
<name>A0A6S6YQD7_9BURK</name>